<gene>
    <name evidence="3" type="ORF">EYC80_008160</name>
</gene>
<dbReference type="EMBL" id="VIGI01000013">
    <property type="protein sequence ID" value="KAB8292435.1"/>
    <property type="molecule type" value="Genomic_DNA"/>
</dbReference>
<keyword evidence="1" id="KW-1133">Transmembrane helix</keyword>
<feature type="transmembrane region" description="Helical" evidence="1">
    <location>
        <begin position="360"/>
        <end position="380"/>
    </location>
</feature>
<organism evidence="3 4">
    <name type="scientific">Monilinia laxa</name>
    <name type="common">Brown rot fungus</name>
    <name type="synonym">Sclerotinia laxa</name>
    <dbReference type="NCBI Taxonomy" id="61186"/>
    <lineage>
        <taxon>Eukaryota</taxon>
        <taxon>Fungi</taxon>
        <taxon>Dikarya</taxon>
        <taxon>Ascomycota</taxon>
        <taxon>Pezizomycotina</taxon>
        <taxon>Leotiomycetes</taxon>
        <taxon>Helotiales</taxon>
        <taxon>Sclerotiniaceae</taxon>
        <taxon>Monilinia</taxon>
    </lineage>
</organism>
<keyword evidence="1" id="KW-0812">Transmembrane</keyword>
<reference evidence="3 4" key="1">
    <citation type="submission" date="2019-06" db="EMBL/GenBank/DDBJ databases">
        <title>Genome Sequence of the Brown Rot Fungal Pathogen Monilinia laxa.</title>
        <authorList>
            <person name="De Miccolis Angelini R.M."/>
            <person name="Landi L."/>
            <person name="Abate D."/>
            <person name="Pollastro S."/>
            <person name="Romanazzi G."/>
            <person name="Faretra F."/>
        </authorList>
    </citation>
    <scope>NUCLEOTIDE SEQUENCE [LARGE SCALE GENOMIC DNA]</scope>
    <source>
        <strain evidence="3 4">Mlax316</strain>
    </source>
</reference>
<protein>
    <recommendedName>
        <fullName evidence="2">Rhodopsin domain-containing protein</fullName>
    </recommendedName>
</protein>
<feature type="transmembrane region" description="Helical" evidence="1">
    <location>
        <begin position="170"/>
        <end position="193"/>
    </location>
</feature>
<feature type="domain" description="Rhodopsin" evidence="2">
    <location>
        <begin position="191"/>
        <end position="423"/>
    </location>
</feature>
<evidence type="ECO:0000313" key="4">
    <source>
        <dbReference type="Proteomes" id="UP000326757"/>
    </source>
</evidence>
<proteinExistence type="predicted"/>
<dbReference type="Proteomes" id="UP000326757">
    <property type="component" value="Unassembled WGS sequence"/>
</dbReference>
<evidence type="ECO:0000313" key="3">
    <source>
        <dbReference type="EMBL" id="KAB8292435.1"/>
    </source>
</evidence>
<keyword evidence="4" id="KW-1185">Reference proteome</keyword>
<evidence type="ECO:0000259" key="2">
    <source>
        <dbReference type="Pfam" id="PF20684"/>
    </source>
</evidence>
<feature type="transmembrane region" description="Helical" evidence="1">
    <location>
        <begin position="250"/>
        <end position="271"/>
    </location>
</feature>
<dbReference type="PANTHER" id="PTHR39614">
    <property type="entry name" value="INTEGRAL MEMBRANE PROTEIN"/>
    <property type="match status" value="1"/>
</dbReference>
<feature type="transmembrane region" description="Helical" evidence="1">
    <location>
        <begin position="52"/>
        <end position="72"/>
    </location>
</feature>
<dbReference type="Pfam" id="PF20684">
    <property type="entry name" value="Fung_rhodopsin"/>
    <property type="match status" value="1"/>
</dbReference>
<sequence length="583" mass="65041">MVERPCLFRKWNSTLYYRFSMLEWFSAARIGVPHRSPNRKRFDRPWYPHKLYTPQIIMICVTYCAGSTLYNLCGIRGLRGWFFCDQFTGNPEVLVSFPRTRIAPDIGFSSFFPSLLIEPTRGGSLSHVDHASFKVFFMNHRAMSMPTTGLVVPPGQSPPFAVVTNTDHSAWIIIATALGLACVLVFSGIKAFARGSLGKEITYDEICLAASTLISVIQSSVILGACSKGLGKSIELVPAKNQAQIQQMCYTSLVLFIVSLGLSKSSVVVLLGSLTPDQKHKKIFRAAIGLMVAWTISSTFAVALQCNLTYPWRTIGQRCDNALLRWQMIASFDIVFELTFVLLAVYLVWSLRTSKSNKTIVVVAFSFRLPMIIAIAYRLATFDANGLTKNPSILEDKFIIWTQTELNYSVISAIIPSLRPFVKNLSTNYGQELGGRSGYTLEDSQNYQLSNLGSVARKENSPQEARIRDDVNPDDYKFRVWGNQDRQGASAKKNKTLGEGCSRFRKTAVDEGVDSFSVDSGDSQRMIIQKDITWTVKNTVLNGVFGEFGELRETSNFSHSKMIIWILHDNLKSSASVALQVSS</sequence>
<dbReference type="InterPro" id="IPR049326">
    <property type="entry name" value="Rhodopsin_dom_fungi"/>
</dbReference>
<feature type="transmembrane region" description="Helical" evidence="1">
    <location>
        <begin position="324"/>
        <end position="348"/>
    </location>
</feature>
<dbReference type="AlphaFoldDB" id="A0A5N6JUD3"/>
<name>A0A5N6JUD3_MONLA</name>
<accession>A0A5N6JUD3</accession>
<comment type="caution">
    <text evidence="3">The sequence shown here is derived from an EMBL/GenBank/DDBJ whole genome shotgun (WGS) entry which is preliminary data.</text>
</comment>
<feature type="transmembrane region" description="Helical" evidence="1">
    <location>
        <begin position="283"/>
        <end position="304"/>
    </location>
</feature>
<evidence type="ECO:0000256" key="1">
    <source>
        <dbReference type="SAM" id="Phobius"/>
    </source>
</evidence>
<keyword evidence="1" id="KW-0472">Membrane</keyword>
<dbReference type="PANTHER" id="PTHR39614:SF2">
    <property type="entry name" value="INTEGRAL MEMBRANE PROTEIN"/>
    <property type="match status" value="1"/>
</dbReference>
<dbReference type="OrthoDB" id="3918601at2759"/>